<sequence>MSITDEQYNRVAEQAYWVEKGRNDVDYHPEEGRKYSYKDDKPSLGQFQVLKVEDNTENGMQAMAVVMMEVCL</sequence>
<dbReference type="Proteomes" id="UP000238956">
    <property type="component" value="Chromosome"/>
</dbReference>
<dbReference type="OrthoDB" id="2236957at2"/>
<evidence type="ECO:0000313" key="1">
    <source>
        <dbReference type="EMBL" id="AUW96077.1"/>
    </source>
</evidence>
<dbReference type="EMBL" id="CP025536">
    <property type="protein sequence ID" value="AUW96077.1"/>
    <property type="molecule type" value="Genomic_DNA"/>
</dbReference>
<organism evidence="1 2">
    <name type="scientific">Streptococcus pluranimalium</name>
    <dbReference type="NCBI Taxonomy" id="82348"/>
    <lineage>
        <taxon>Bacteria</taxon>
        <taxon>Bacillati</taxon>
        <taxon>Bacillota</taxon>
        <taxon>Bacilli</taxon>
        <taxon>Lactobacillales</taxon>
        <taxon>Streptococcaceae</taxon>
        <taxon>Streptococcus</taxon>
    </lineage>
</organism>
<dbReference type="AlphaFoldDB" id="A0A2L0D2M2"/>
<gene>
    <name evidence="1" type="ORF">C0J00_02525</name>
</gene>
<accession>A0A2L0D2M2</accession>
<proteinExistence type="predicted"/>
<reference evidence="1 2" key="2">
    <citation type="submission" date="2018-02" db="EMBL/GenBank/DDBJ databases">
        <title>Whole genome sequencing analysis of Streptococcus pluranimalium isolated from cattle infected mastitis in China.</title>
        <authorList>
            <person name="Zhang J.-R."/>
            <person name="Hu G.-Z."/>
        </authorList>
    </citation>
    <scope>NUCLEOTIDE SEQUENCE [LARGE SCALE GENOMIC DNA]</scope>
    <source>
        <strain evidence="1 2">TH11417</strain>
    </source>
</reference>
<dbReference type="GeneID" id="98392785"/>
<reference evidence="1 2" key="1">
    <citation type="submission" date="2017-12" db="EMBL/GenBank/DDBJ databases">
        <authorList>
            <person name="Hurst M.R.H."/>
        </authorList>
    </citation>
    <scope>NUCLEOTIDE SEQUENCE [LARGE SCALE GENOMIC DNA]</scope>
    <source>
        <strain evidence="1 2">TH11417</strain>
    </source>
</reference>
<name>A0A2L0D2M2_9STRE</name>
<protein>
    <submittedName>
        <fullName evidence="1">Uncharacterized protein</fullName>
    </submittedName>
</protein>
<dbReference type="RefSeq" id="WP_104967415.1">
    <property type="nucleotide sequence ID" value="NZ_CP025536.1"/>
</dbReference>
<evidence type="ECO:0000313" key="2">
    <source>
        <dbReference type="Proteomes" id="UP000238956"/>
    </source>
</evidence>
<keyword evidence="2" id="KW-1185">Reference proteome</keyword>
<dbReference type="KEGG" id="splr:C0J00_02525"/>